<dbReference type="Pfam" id="PF14606">
    <property type="entry name" value="Lipase_GDSL_3"/>
    <property type="match status" value="1"/>
</dbReference>
<keyword evidence="4" id="KW-0378">Hydrolase</keyword>
<dbReference type="PANTHER" id="PTHR30383:SF29">
    <property type="entry name" value="SGNH HYDROLASE-TYPE ESTERASE DOMAIN-CONTAINING PROTEIN"/>
    <property type="match status" value="1"/>
</dbReference>
<sequence length="369" mass="41825">MRLHTLCFTPFVICLSALASSLWAEDTEKPELVWHDVSDWGVEGRAWTEEERFNYFDRFPAQGKETLREAVWNLSESPTGMMARFETDASEIWVRYELRSEKIALAHFPATGVSGLDLYARDGEGKWRWVQAARPYSQEVETKLLDDISPELREYAAYLPLRNPVNKLEIGVPAGTEFRGLAPRQELPIVFYGTSINHGVAASRPGMVHTAILGRHFDRPVVNLGFGGNGRMEKEVGDFLERLDAAVFVIDCLPNMGPDLVSERCVPLVNQLRKAHPDTPIVLVEDRRYANSWIRPEKDAFHDRNHAALQEAYRTLKSAGVKRLYYIEGDHLFGDDSEGTVDGSHPTDLGFWRQAEVFKPVLKKALKGR</sequence>
<protein>
    <submittedName>
        <fullName evidence="4">SGNH/GDSL hydrolase family protein</fullName>
    </submittedName>
</protein>
<keyword evidence="1" id="KW-0732">Signal</keyword>
<dbReference type="Gene3D" id="3.40.50.1110">
    <property type="entry name" value="SGNH hydrolase"/>
    <property type="match status" value="1"/>
</dbReference>
<evidence type="ECO:0000256" key="1">
    <source>
        <dbReference type="SAM" id="SignalP"/>
    </source>
</evidence>
<name>A0A927IIL2_9BACT</name>
<feature type="signal peptide" evidence="1">
    <location>
        <begin position="1"/>
        <end position="24"/>
    </location>
</feature>
<dbReference type="PANTHER" id="PTHR30383">
    <property type="entry name" value="THIOESTERASE 1/PROTEASE 1/LYSOPHOSPHOLIPASE L1"/>
    <property type="match status" value="1"/>
</dbReference>
<reference evidence="4" key="1">
    <citation type="submission" date="2020-09" db="EMBL/GenBank/DDBJ databases">
        <title>Pelagicoccus enzymogenes sp. nov. with an EPS production, isolated from marine sediment.</title>
        <authorList>
            <person name="Feng X."/>
        </authorList>
    </citation>
    <scope>NUCLEOTIDE SEQUENCE</scope>
    <source>
        <strain evidence="4">NFK12</strain>
    </source>
</reference>
<keyword evidence="5" id="KW-1185">Reference proteome</keyword>
<accession>A0A927IIL2</accession>
<dbReference type="InterPro" id="IPR032740">
    <property type="entry name" value="GxDLY"/>
</dbReference>
<dbReference type="GO" id="GO:0016788">
    <property type="term" value="F:hydrolase activity, acting on ester bonds"/>
    <property type="evidence" value="ECO:0007669"/>
    <property type="project" value="UniProtKB-ARBA"/>
</dbReference>
<dbReference type="CDD" id="cd01844">
    <property type="entry name" value="SGNH_hydrolase_like_6"/>
    <property type="match status" value="1"/>
</dbReference>
<dbReference type="InterPro" id="IPR013830">
    <property type="entry name" value="SGNH_hydro"/>
</dbReference>
<gene>
    <name evidence="4" type="ORF">IEN85_15395</name>
</gene>
<evidence type="ECO:0000259" key="3">
    <source>
        <dbReference type="Pfam" id="PF14607"/>
    </source>
</evidence>
<feature type="chain" id="PRO_5037755893" evidence="1">
    <location>
        <begin position="25"/>
        <end position="369"/>
    </location>
</feature>
<feature type="domain" description="SGNH hydrolase-type esterase N-terminal" evidence="3">
    <location>
        <begin position="33"/>
        <end position="178"/>
    </location>
</feature>
<dbReference type="SUPFAM" id="SSF52266">
    <property type="entry name" value="SGNH hydrolase"/>
    <property type="match status" value="1"/>
</dbReference>
<feature type="domain" description="SGNH hydrolase-type esterase" evidence="2">
    <location>
        <begin position="188"/>
        <end position="363"/>
    </location>
</feature>
<dbReference type="Gene3D" id="2.60.120.260">
    <property type="entry name" value="Galactose-binding domain-like"/>
    <property type="match status" value="1"/>
</dbReference>
<dbReference type="Pfam" id="PF14607">
    <property type="entry name" value="GxDLY"/>
    <property type="match status" value="1"/>
</dbReference>
<dbReference type="InterPro" id="IPR051532">
    <property type="entry name" value="Ester_Hydrolysis_Enzymes"/>
</dbReference>
<dbReference type="AlphaFoldDB" id="A0A927IIL2"/>
<comment type="caution">
    <text evidence="4">The sequence shown here is derived from an EMBL/GenBank/DDBJ whole genome shotgun (WGS) entry which is preliminary data.</text>
</comment>
<dbReference type="InterPro" id="IPR036514">
    <property type="entry name" value="SGNH_hydro_sf"/>
</dbReference>
<proteinExistence type="predicted"/>
<evidence type="ECO:0000313" key="5">
    <source>
        <dbReference type="Proteomes" id="UP000622317"/>
    </source>
</evidence>
<dbReference type="RefSeq" id="WP_191617990.1">
    <property type="nucleotide sequence ID" value="NZ_JACYFG010000038.1"/>
</dbReference>
<evidence type="ECO:0000259" key="2">
    <source>
        <dbReference type="Pfam" id="PF14606"/>
    </source>
</evidence>
<organism evidence="4 5">
    <name type="scientific">Pelagicoccus enzymogenes</name>
    <dbReference type="NCBI Taxonomy" id="2773457"/>
    <lineage>
        <taxon>Bacteria</taxon>
        <taxon>Pseudomonadati</taxon>
        <taxon>Verrucomicrobiota</taxon>
        <taxon>Opitutia</taxon>
        <taxon>Puniceicoccales</taxon>
        <taxon>Pelagicoccaceae</taxon>
        <taxon>Pelagicoccus</taxon>
    </lineage>
</organism>
<dbReference type="EMBL" id="JACYFG010000038">
    <property type="protein sequence ID" value="MBD5780883.1"/>
    <property type="molecule type" value="Genomic_DNA"/>
</dbReference>
<dbReference type="Proteomes" id="UP000622317">
    <property type="component" value="Unassembled WGS sequence"/>
</dbReference>
<evidence type="ECO:0000313" key="4">
    <source>
        <dbReference type="EMBL" id="MBD5780883.1"/>
    </source>
</evidence>